<reference evidence="1 2" key="1">
    <citation type="submission" date="2020-10" db="EMBL/GenBank/DDBJ databases">
        <title>Thermofilum lucidum 3507LT sp. nov. a novel member of Thermofilaceae family isolated from Chile hot spring, and proposal of description order Thermofilales.</title>
        <authorList>
            <person name="Zayulina K.S."/>
            <person name="Elcheninov A.G."/>
            <person name="Toshchakov S.V."/>
            <person name="Kublanov I.V."/>
        </authorList>
    </citation>
    <scope>NUCLEOTIDE SEQUENCE [LARGE SCALE GENOMIC DNA]</scope>
    <source>
        <strain evidence="1 2">3507LT</strain>
    </source>
</reference>
<dbReference type="RefSeq" id="WP_192818159.1">
    <property type="nucleotide sequence ID" value="NZ_CP062310.1"/>
</dbReference>
<accession>A0A7L9FES3</accession>
<proteinExistence type="predicted"/>
<dbReference type="AlphaFoldDB" id="A0A7L9FES3"/>
<dbReference type="InterPro" id="IPR018693">
    <property type="entry name" value="DUF2192"/>
</dbReference>
<dbReference type="KEGG" id="thel:IG193_05240"/>
<evidence type="ECO:0000313" key="2">
    <source>
        <dbReference type="Proteomes" id="UP000594121"/>
    </source>
</evidence>
<protein>
    <submittedName>
        <fullName evidence="1">DUF2192 domain-containing protein</fullName>
    </submittedName>
</protein>
<evidence type="ECO:0000313" key="1">
    <source>
        <dbReference type="EMBL" id="QOJ78187.1"/>
    </source>
</evidence>
<dbReference type="Pfam" id="PF09958">
    <property type="entry name" value="DUF2192"/>
    <property type="match status" value="1"/>
</dbReference>
<dbReference type="Proteomes" id="UP000594121">
    <property type="component" value="Chromosome"/>
</dbReference>
<name>A0A7L9FES3_9CREN</name>
<organism evidence="1 2">
    <name type="scientific">Infirmifilum lucidum</name>
    <dbReference type="NCBI Taxonomy" id="2776706"/>
    <lineage>
        <taxon>Archaea</taxon>
        <taxon>Thermoproteota</taxon>
        <taxon>Thermoprotei</taxon>
        <taxon>Thermofilales</taxon>
        <taxon>Thermofilaceae</taxon>
        <taxon>Infirmifilum</taxon>
    </lineage>
</organism>
<keyword evidence="2" id="KW-1185">Reference proteome</keyword>
<gene>
    <name evidence="1" type="ORF">IG193_05240</name>
</gene>
<dbReference type="GeneID" id="59149278"/>
<sequence length="234" mass="27267">MQGLHKKRIEVAVNIWGEVLQGSFSSRAELVEYLREIYQENDLEPIRGKTKIDIYDKELATVYLVGKYGLGLEEEMEKYADIFTIEFRSDRVLDKVLRGESPRKSMLEVFGLLDENMVFRVLRLAMTAVILGFMPEEKFITILTAFEKEFPELEKNITGFKRFYIAFRLAEEIAAGKIRNRIEKETLKHAMCVRLNAEKAAPPDWFIREIAVEALKIPEYRVNTVLSFSDRSRE</sequence>
<dbReference type="InParanoid" id="A0A7L9FES3"/>
<dbReference type="EMBL" id="CP062310">
    <property type="protein sequence ID" value="QOJ78187.1"/>
    <property type="molecule type" value="Genomic_DNA"/>
</dbReference>